<comment type="caution">
    <text evidence="2">The sequence shown here is derived from an EMBL/GenBank/DDBJ whole genome shotgun (WGS) entry which is preliminary data.</text>
</comment>
<dbReference type="Proteomes" id="UP001237642">
    <property type="component" value="Unassembled WGS sequence"/>
</dbReference>
<feature type="region of interest" description="Disordered" evidence="1">
    <location>
        <begin position="23"/>
        <end position="43"/>
    </location>
</feature>
<keyword evidence="3" id="KW-1185">Reference proteome</keyword>
<gene>
    <name evidence="2" type="ORF">POM88_048286</name>
</gene>
<dbReference type="EMBL" id="JAUIZM010000011">
    <property type="protein sequence ID" value="KAK1355030.1"/>
    <property type="molecule type" value="Genomic_DNA"/>
</dbReference>
<accession>A0AAD8GW38</accession>
<proteinExistence type="predicted"/>
<evidence type="ECO:0000256" key="1">
    <source>
        <dbReference type="SAM" id="MobiDB-lite"/>
    </source>
</evidence>
<reference evidence="2" key="1">
    <citation type="submission" date="2023-02" db="EMBL/GenBank/DDBJ databases">
        <title>Genome of toxic invasive species Heracleum sosnowskyi carries increased number of genes despite the absence of recent whole-genome duplications.</title>
        <authorList>
            <person name="Schelkunov M."/>
            <person name="Shtratnikova V."/>
            <person name="Makarenko M."/>
            <person name="Klepikova A."/>
            <person name="Omelchenko D."/>
            <person name="Novikova G."/>
            <person name="Obukhova E."/>
            <person name="Bogdanov V."/>
            <person name="Penin A."/>
            <person name="Logacheva M."/>
        </authorList>
    </citation>
    <scope>NUCLEOTIDE SEQUENCE</scope>
    <source>
        <strain evidence="2">Hsosn_3</strain>
        <tissue evidence="2">Leaf</tissue>
    </source>
</reference>
<evidence type="ECO:0000313" key="3">
    <source>
        <dbReference type="Proteomes" id="UP001237642"/>
    </source>
</evidence>
<protein>
    <submittedName>
        <fullName evidence="2">Uncharacterized protein</fullName>
    </submittedName>
</protein>
<evidence type="ECO:0000313" key="2">
    <source>
        <dbReference type="EMBL" id="KAK1355030.1"/>
    </source>
</evidence>
<reference evidence="2" key="2">
    <citation type="submission" date="2023-05" db="EMBL/GenBank/DDBJ databases">
        <authorList>
            <person name="Schelkunov M.I."/>
        </authorList>
    </citation>
    <scope>NUCLEOTIDE SEQUENCE</scope>
    <source>
        <strain evidence="2">Hsosn_3</strain>
        <tissue evidence="2">Leaf</tissue>
    </source>
</reference>
<organism evidence="2 3">
    <name type="scientific">Heracleum sosnowskyi</name>
    <dbReference type="NCBI Taxonomy" id="360622"/>
    <lineage>
        <taxon>Eukaryota</taxon>
        <taxon>Viridiplantae</taxon>
        <taxon>Streptophyta</taxon>
        <taxon>Embryophyta</taxon>
        <taxon>Tracheophyta</taxon>
        <taxon>Spermatophyta</taxon>
        <taxon>Magnoliopsida</taxon>
        <taxon>eudicotyledons</taxon>
        <taxon>Gunneridae</taxon>
        <taxon>Pentapetalae</taxon>
        <taxon>asterids</taxon>
        <taxon>campanulids</taxon>
        <taxon>Apiales</taxon>
        <taxon>Apiaceae</taxon>
        <taxon>Apioideae</taxon>
        <taxon>apioid superclade</taxon>
        <taxon>Tordylieae</taxon>
        <taxon>Tordyliinae</taxon>
        <taxon>Heracleum</taxon>
    </lineage>
</organism>
<name>A0AAD8GW38_9APIA</name>
<sequence>MATRKSEVLHIPKKRPTIFRTYSKRNKVQRGRGASEEQEPPTITTGHLNEVEDVMRGREVIPLEISSDEEDMKPIVDRLLWSEPVSSRNSHTKIPLDKRREAAAVLKDSFVSNLEMNGHQMSIALIVKRADDCFTGLRSLYVDFQPFHAQVLKLINSYRKLKQLHNGKNPGVALDLESAYEMSVLAANDAEEELHTAEHQVINAQTKFEKTIEKIENIQITLHILEGEKTVARDELESSTTKRKHCNEAYLLAQKSVEEIGAKLEGCKTAIEEIQGTLGRLREL</sequence>
<dbReference type="AlphaFoldDB" id="A0AAD8GW38"/>